<feature type="transmembrane region" description="Helical" evidence="5">
    <location>
        <begin position="14"/>
        <end position="31"/>
    </location>
</feature>
<keyword evidence="7" id="KW-0378">Hydrolase</keyword>
<proteinExistence type="predicted"/>
<evidence type="ECO:0000256" key="5">
    <source>
        <dbReference type="SAM" id="Phobius"/>
    </source>
</evidence>
<feature type="transmembrane region" description="Helical" evidence="5">
    <location>
        <begin position="63"/>
        <end position="80"/>
    </location>
</feature>
<comment type="caution">
    <text evidence="7">The sequence shown here is derived from an EMBL/GenBank/DDBJ whole genome shotgun (WGS) entry which is preliminary data.</text>
</comment>
<evidence type="ECO:0000259" key="6">
    <source>
        <dbReference type="Pfam" id="PF01694"/>
    </source>
</evidence>
<accession>A0A8H2JM13</accession>
<dbReference type="GO" id="GO:0016020">
    <property type="term" value="C:membrane"/>
    <property type="evidence" value="ECO:0007669"/>
    <property type="project" value="UniProtKB-SubCell"/>
</dbReference>
<evidence type="ECO:0000313" key="8">
    <source>
        <dbReference type="Proteomes" id="UP000307702"/>
    </source>
</evidence>
<gene>
    <name evidence="7" type="primary">rrtA</name>
    <name evidence="7" type="ORF">FCS21_05130</name>
</gene>
<sequence length="207" mass="23409">MILTLKNLPLNKQHTLMVISIFLLAILAWLFNETVSERLVYQRQLINQGELWRLFTGHFLHTNLNHLLLNLTALVLLWLLHGHFYSVKNYSLLFITSALICSVGLFYGAPDVQQYVGLSGVLHGIFMFGAIMDIRHQDKTGYLLLTGVWLKIAYEQLYGASEQISSLINATVAIDAHLWGAVGGLLFSCGYLVVNKKARYNEKRSKA</sequence>
<protein>
    <submittedName>
        <fullName evidence="7">Rhombosortase</fullName>
        <ecNumber evidence="7">3.4.21.-</ecNumber>
    </submittedName>
</protein>
<keyword evidence="2 5" id="KW-0812">Transmembrane</keyword>
<evidence type="ECO:0000313" key="7">
    <source>
        <dbReference type="EMBL" id="TMM46347.1"/>
    </source>
</evidence>
<dbReference type="GO" id="GO:0004252">
    <property type="term" value="F:serine-type endopeptidase activity"/>
    <property type="evidence" value="ECO:0007669"/>
    <property type="project" value="InterPro"/>
</dbReference>
<dbReference type="InterPro" id="IPR022764">
    <property type="entry name" value="Peptidase_S54_rhomboid_dom"/>
</dbReference>
<organism evidence="7 8">
    <name type="scientific">Colwellia ponticola</name>
    <dbReference type="NCBI Taxonomy" id="2304625"/>
    <lineage>
        <taxon>Bacteria</taxon>
        <taxon>Pseudomonadati</taxon>
        <taxon>Pseudomonadota</taxon>
        <taxon>Gammaproteobacteria</taxon>
        <taxon>Alteromonadales</taxon>
        <taxon>Colwelliaceae</taxon>
        <taxon>Colwellia</taxon>
    </lineage>
</organism>
<evidence type="ECO:0000256" key="3">
    <source>
        <dbReference type="ARBA" id="ARBA00022989"/>
    </source>
</evidence>
<dbReference type="Pfam" id="PF01694">
    <property type="entry name" value="Rhomboid"/>
    <property type="match status" value="1"/>
</dbReference>
<feature type="domain" description="Peptidase S54 rhomboid" evidence="6">
    <location>
        <begin position="49"/>
        <end position="189"/>
    </location>
</feature>
<dbReference type="InterPro" id="IPR035952">
    <property type="entry name" value="Rhomboid-like_sf"/>
</dbReference>
<dbReference type="RefSeq" id="WP_138621100.1">
    <property type="nucleotide sequence ID" value="NZ_SZVP01000003.1"/>
</dbReference>
<evidence type="ECO:0000256" key="2">
    <source>
        <dbReference type="ARBA" id="ARBA00022692"/>
    </source>
</evidence>
<dbReference type="Proteomes" id="UP000307702">
    <property type="component" value="Unassembled WGS sequence"/>
</dbReference>
<dbReference type="AlphaFoldDB" id="A0A8H2JM13"/>
<dbReference type="InterPro" id="IPR050925">
    <property type="entry name" value="Rhomboid_protease_S54"/>
</dbReference>
<dbReference type="SUPFAM" id="SSF144091">
    <property type="entry name" value="Rhomboid-like"/>
    <property type="match status" value="1"/>
</dbReference>
<comment type="subcellular location">
    <subcellularLocation>
        <location evidence="1">Membrane</location>
        <topology evidence="1">Multi-pass membrane protein</topology>
    </subcellularLocation>
</comment>
<name>A0A8H2JM13_9GAMM</name>
<keyword evidence="4 5" id="KW-0472">Membrane</keyword>
<feature type="transmembrane region" description="Helical" evidence="5">
    <location>
        <begin position="178"/>
        <end position="194"/>
    </location>
</feature>
<dbReference type="InterPro" id="IPR023826">
    <property type="entry name" value="Rhom-like_SP_proteobac"/>
</dbReference>
<dbReference type="Gene3D" id="1.20.1540.10">
    <property type="entry name" value="Rhomboid-like"/>
    <property type="match status" value="1"/>
</dbReference>
<dbReference type="EC" id="3.4.21.-" evidence="7"/>
<reference evidence="7 8" key="1">
    <citation type="submission" date="2019-05" db="EMBL/GenBank/DDBJ databases">
        <title>Colwellia ponticola sp. nov., isolated from seawater.</title>
        <authorList>
            <person name="Yoon J.-H."/>
        </authorList>
    </citation>
    <scope>NUCLEOTIDE SEQUENCE [LARGE SCALE GENOMIC DNA]</scope>
    <source>
        <strain evidence="7 8">OISW-25</strain>
    </source>
</reference>
<dbReference type="EMBL" id="SZVP01000003">
    <property type="protein sequence ID" value="TMM46347.1"/>
    <property type="molecule type" value="Genomic_DNA"/>
</dbReference>
<dbReference type="NCBIfam" id="TIGR03902">
    <property type="entry name" value="rhom_GG_sort"/>
    <property type="match status" value="1"/>
</dbReference>
<feature type="transmembrane region" description="Helical" evidence="5">
    <location>
        <begin position="92"/>
        <end position="109"/>
    </location>
</feature>
<keyword evidence="3 5" id="KW-1133">Transmembrane helix</keyword>
<evidence type="ECO:0000256" key="1">
    <source>
        <dbReference type="ARBA" id="ARBA00004141"/>
    </source>
</evidence>
<dbReference type="OrthoDB" id="196054at2"/>
<keyword evidence="8" id="KW-1185">Reference proteome</keyword>
<dbReference type="PANTHER" id="PTHR43731">
    <property type="entry name" value="RHOMBOID PROTEASE"/>
    <property type="match status" value="1"/>
</dbReference>
<feature type="transmembrane region" description="Helical" evidence="5">
    <location>
        <begin position="115"/>
        <end position="134"/>
    </location>
</feature>
<dbReference type="PANTHER" id="PTHR43731:SF16">
    <property type="entry name" value="RHOMBOSORTASE"/>
    <property type="match status" value="1"/>
</dbReference>
<evidence type="ECO:0000256" key="4">
    <source>
        <dbReference type="ARBA" id="ARBA00023136"/>
    </source>
</evidence>